<dbReference type="PANTHER" id="PTHR46063:SF1">
    <property type="entry name" value="KELCH DOMAIN-CONTAINING PROTEIN 4"/>
    <property type="match status" value="1"/>
</dbReference>
<feature type="compositionally biased region" description="Basic and acidic residues" evidence="1">
    <location>
        <begin position="425"/>
        <end position="435"/>
    </location>
</feature>
<feature type="region of interest" description="Disordered" evidence="1">
    <location>
        <begin position="512"/>
        <end position="574"/>
    </location>
</feature>
<comment type="caution">
    <text evidence="3">The sequence shown here is derived from an EMBL/GenBank/DDBJ whole genome shotgun (WGS) entry which is preliminary data.</text>
</comment>
<dbReference type="OrthoDB" id="4447at2759"/>
<dbReference type="Pfam" id="PF13422">
    <property type="entry name" value="DUF4110"/>
    <property type="match status" value="1"/>
</dbReference>
<dbReference type="EMBL" id="CCBN010000011">
    <property type="protein sequence ID" value="CDO55393.1"/>
    <property type="molecule type" value="Genomic_DNA"/>
</dbReference>
<gene>
    <name evidence="3" type="ORF">BN980_GECA11s00461g</name>
</gene>
<feature type="region of interest" description="Disordered" evidence="1">
    <location>
        <begin position="101"/>
        <end position="120"/>
    </location>
</feature>
<feature type="compositionally biased region" description="Low complexity" evidence="1">
    <location>
        <begin position="111"/>
        <end position="120"/>
    </location>
</feature>
<proteinExistence type="predicted"/>
<dbReference type="InterPro" id="IPR052588">
    <property type="entry name" value="Kelch_domain_protein"/>
</dbReference>
<dbReference type="AlphaFoldDB" id="A0A0J9XDG2"/>
<feature type="region of interest" description="Disordered" evidence="1">
    <location>
        <begin position="425"/>
        <end position="446"/>
    </location>
</feature>
<accession>A0A0J9XDG2</accession>
<evidence type="ECO:0000256" key="1">
    <source>
        <dbReference type="SAM" id="MobiDB-lite"/>
    </source>
</evidence>
<evidence type="ECO:0000313" key="4">
    <source>
        <dbReference type="Proteomes" id="UP000242525"/>
    </source>
</evidence>
<feature type="compositionally biased region" description="Basic and acidic residues" evidence="1">
    <location>
        <begin position="8"/>
        <end position="32"/>
    </location>
</feature>
<dbReference type="STRING" id="1173061.A0A0J9XDG2"/>
<dbReference type="SUPFAM" id="SSF117281">
    <property type="entry name" value="Kelch motif"/>
    <property type="match status" value="1"/>
</dbReference>
<evidence type="ECO:0000313" key="3">
    <source>
        <dbReference type="EMBL" id="CDO55393.1"/>
    </source>
</evidence>
<organism evidence="3 4">
    <name type="scientific">Geotrichum candidum</name>
    <name type="common">Oospora lactis</name>
    <name type="synonym">Dipodascus geotrichum</name>
    <dbReference type="NCBI Taxonomy" id="1173061"/>
    <lineage>
        <taxon>Eukaryota</taxon>
        <taxon>Fungi</taxon>
        <taxon>Dikarya</taxon>
        <taxon>Ascomycota</taxon>
        <taxon>Saccharomycotina</taxon>
        <taxon>Dipodascomycetes</taxon>
        <taxon>Dipodascales</taxon>
        <taxon>Dipodascaceae</taxon>
        <taxon>Geotrichum</taxon>
    </lineage>
</organism>
<feature type="region of interest" description="Disordered" evidence="1">
    <location>
        <begin position="633"/>
        <end position="652"/>
    </location>
</feature>
<dbReference type="Proteomes" id="UP000242525">
    <property type="component" value="Unassembled WGS sequence"/>
</dbReference>
<evidence type="ECO:0000259" key="2">
    <source>
        <dbReference type="Pfam" id="PF13422"/>
    </source>
</evidence>
<dbReference type="Pfam" id="PF24681">
    <property type="entry name" value="Kelch_KLHDC2_KLHL20_DRC7"/>
    <property type="match status" value="1"/>
</dbReference>
<dbReference type="PANTHER" id="PTHR46063">
    <property type="entry name" value="KELCH DOMAIN-CONTAINING PROTEIN"/>
    <property type="match status" value="1"/>
</dbReference>
<dbReference type="InterPro" id="IPR025183">
    <property type="entry name" value="DUF4110"/>
</dbReference>
<feature type="compositionally biased region" description="Acidic residues" evidence="1">
    <location>
        <begin position="545"/>
        <end position="562"/>
    </location>
</feature>
<keyword evidence="4" id="KW-1185">Reference proteome</keyword>
<dbReference type="InterPro" id="IPR015915">
    <property type="entry name" value="Kelch-typ_b-propeller"/>
</dbReference>
<reference evidence="3" key="1">
    <citation type="submission" date="2014-03" db="EMBL/GenBank/DDBJ databases">
        <authorList>
            <person name="Casaregola S."/>
        </authorList>
    </citation>
    <scope>NUCLEOTIDE SEQUENCE [LARGE SCALE GENOMIC DNA]</scope>
    <source>
        <strain evidence="3">CLIB 918</strain>
    </source>
</reference>
<feature type="region of interest" description="Disordered" evidence="1">
    <location>
        <begin position="1"/>
        <end position="46"/>
    </location>
</feature>
<dbReference type="Gene3D" id="2.120.10.80">
    <property type="entry name" value="Kelch-type beta propeller"/>
    <property type="match status" value="1"/>
</dbReference>
<feature type="domain" description="DUF4110" evidence="2">
    <location>
        <begin position="564"/>
        <end position="645"/>
    </location>
</feature>
<sequence length="652" mass="74626">MAKKATKKDKEAKKARMAEKNAKIAAKSDTKSKKMAKKMGGDEEDDMSIDEILASYAQQQEEFQAVTITNCDPPSRRVNGTMVASPVQGKRELFLFGGETTVRQQDGPGGASSKSNGGVKKGSTTNLAVFYNDLFSYSPDTDQWKKITSPNSPLPRSGHSMCVHPSGVILMFGGEFSSPKQTTFYHYGDTWILDALTKEWTKIETKKGPTGRSGHRMTYWKNYILLHGGFRDLSTAVYLNDLWAFDVTSYKWHQVEFPTTHMIPDPRSGHSFVPSPEGGVIWGGYSKVKAGKGLQKGKVHTDSWLLKMKSDLKGVRWERRKKAPFAPSPRVGCSMVYHRGRGVLFGGVFDTEETEESLESTFYNNLYAYQIEQNKWFSLTLRAVRKRAAQTTISKAQERAERDADLEANLSKILEAKLGLNEEEKEKELSEIKKDDDDEEEEEAPKIREYPVVTALPHPRFNVTSCVVDDNLFLFGGVWERGEREFHLDSLYSVDLGKLEGLKVYWENLEELEENDEDEDDEDEEDDDFYDDDDDEESADRILEAEEEEEEEEEDEKEPEGEPDPRPWLPHPKPFETLRTFYQRTQLELTKWVINNDTRGKDLKKAAFDLAEDRWWERREEVRVAEDQFEEMGGVEDVIERDPTKPTGKSRR</sequence>
<name>A0A0J9XDG2_GEOCN</name>
<protein>
    <recommendedName>
        <fullName evidence="2">DUF4110 domain-containing protein</fullName>
    </recommendedName>
</protein>
<feature type="compositionally biased region" description="Acidic residues" evidence="1">
    <location>
        <begin position="512"/>
        <end position="538"/>
    </location>
</feature>